<dbReference type="AlphaFoldDB" id="A0A6F9EF41"/>
<dbReference type="InterPro" id="IPR005537">
    <property type="entry name" value="RAMP_III_fam"/>
</dbReference>
<dbReference type="Pfam" id="PF03787">
    <property type="entry name" value="RAMPs"/>
    <property type="match status" value="1"/>
</dbReference>
<dbReference type="CDD" id="cd09726">
    <property type="entry name" value="RAMP_I_III"/>
    <property type="match status" value="1"/>
</dbReference>
<evidence type="ECO:0000313" key="3">
    <source>
        <dbReference type="EMBL" id="CAB3395499.1"/>
    </source>
</evidence>
<gene>
    <name evidence="3" type="ORF">COOX1_2943</name>
</gene>
<dbReference type="Proteomes" id="UP000502196">
    <property type="component" value="Chromosome"/>
</dbReference>
<dbReference type="RefSeq" id="WP_170086320.1">
    <property type="nucleotide sequence ID" value="NZ_CP047972.1"/>
</dbReference>
<sequence length="342" mass="38926">MPLSGVFLSPPFHFYPVDPHPRRQLPRHRNILDGKLVHGRLLVKLKTLTQLIVGTGEYELSDDRFVRAIQRERGIPVIPGSTVRGVLRQYVELLSKSCVLFKDNGQGRDLPRSLSCKTSSDGGQASVCPACQLFGIVGKKITLSGLVSAGTFRPIGDAREEEVQIPQLYRPQHTHQDNNIYFRKVYCHGNPKYILDAIPKWIGRRSESFRAVSAQVEYAGYVDVENCTPEEVGLVVLALGAVPQYRFDIKMGYAKPAFFGSIRATVEEAYQYDPARGEKRPLPTDTLWTWTEQYLDLDPWHRERINEVCHLEQFDAAQQHLPQDRNQTTEYLGWDLKSGVYR</sequence>
<feature type="domain" description="CRISPR type III-associated protein" evidence="2">
    <location>
        <begin position="44"/>
        <end position="262"/>
    </location>
</feature>
<accession>A0A6F9EF41</accession>
<evidence type="ECO:0000313" key="4">
    <source>
        <dbReference type="Proteomes" id="UP000502196"/>
    </source>
</evidence>
<evidence type="ECO:0000256" key="1">
    <source>
        <dbReference type="ARBA" id="ARBA00023118"/>
    </source>
</evidence>
<reference evidence="3 4" key="1">
    <citation type="submission" date="2020-04" db="EMBL/GenBank/DDBJ databases">
        <authorList>
            <person name="Hogendoorn C."/>
        </authorList>
    </citation>
    <scope>NUCLEOTIDE SEQUENCE [LARGE SCALE GENOMIC DNA]</scope>
    <source>
        <strain evidence="3">COOX1</strain>
    </source>
</reference>
<name>A0A6F9EF41_9BACL</name>
<dbReference type="EMBL" id="LR792683">
    <property type="protein sequence ID" value="CAB3395499.1"/>
    <property type="molecule type" value="Genomic_DNA"/>
</dbReference>
<keyword evidence="1" id="KW-0051">Antiviral defense</keyword>
<proteinExistence type="predicted"/>
<evidence type="ECO:0000259" key="2">
    <source>
        <dbReference type="Pfam" id="PF03787"/>
    </source>
</evidence>
<organism evidence="3 4">
    <name type="scientific">Kyrpidia spormannii</name>
    <dbReference type="NCBI Taxonomy" id="2055160"/>
    <lineage>
        <taxon>Bacteria</taxon>
        <taxon>Bacillati</taxon>
        <taxon>Bacillota</taxon>
        <taxon>Bacilli</taxon>
        <taxon>Bacillales</taxon>
        <taxon>Alicyclobacillaceae</taxon>
        <taxon>Kyrpidia</taxon>
    </lineage>
</organism>
<protein>
    <recommendedName>
        <fullName evidence="2">CRISPR type III-associated protein domain-containing protein</fullName>
    </recommendedName>
</protein>
<dbReference type="GO" id="GO:0051607">
    <property type="term" value="P:defense response to virus"/>
    <property type="evidence" value="ECO:0007669"/>
    <property type="project" value="UniProtKB-KW"/>
</dbReference>